<evidence type="ECO:0000313" key="3">
    <source>
        <dbReference type="EMBL" id="KAH7637408.1"/>
    </source>
</evidence>
<comment type="caution">
    <text evidence="4">The sequence shown here is derived from an EMBL/GenBank/DDBJ whole genome shotgun (WGS) entry which is preliminary data.</text>
</comment>
<evidence type="ECO:0000259" key="2">
    <source>
        <dbReference type="Pfam" id="PF23055"/>
    </source>
</evidence>
<reference evidence="4" key="1">
    <citation type="submission" date="2013-05" db="EMBL/GenBank/DDBJ databases">
        <authorList>
            <person name="Yim A.K.Y."/>
            <person name="Chan T.F."/>
            <person name="Ji K.M."/>
            <person name="Liu X.Y."/>
            <person name="Zhou J.W."/>
            <person name="Li R.Q."/>
            <person name="Yang K.Y."/>
            <person name="Li J."/>
            <person name="Li M."/>
            <person name="Law P.T.W."/>
            <person name="Wu Y.L."/>
            <person name="Cai Z.L."/>
            <person name="Qin H."/>
            <person name="Bao Y."/>
            <person name="Leung R.K.K."/>
            <person name="Ng P.K.S."/>
            <person name="Zou J."/>
            <person name="Zhong X.J."/>
            <person name="Ran P.X."/>
            <person name="Zhong N.S."/>
            <person name="Liu Z.G."/>
            <person name="Tsui S.K.W."/>
        </authorList>
    </citation>
    <scope>NUCLEOTIDE SEQUENCE</scope>
    <source>
        <strain evidence="4">Derf</strain>
        <tissue evidence="4">Whole organism</tissue>
    </source>
</reference>
<proteinExistence type="predicted"/>
<reference evidence="3" key="2">
    <citation type="submission" date="2020-06" db="EMBL/GenBank/DDBJ databases">
        <authorList>
            <person name="Ji K."/>
            <person name="Li J."/>
        </authorList>
    </citation>
    <scope>NUCLEOTIDE SEQUENCE</scope>
    <source>
        <strain evidence="3">JKM2019</strain>
        <tissue evidence="3">Whole body</tissue>
    </source>
</reference>
<dbReference type="PANTHER" id="PTHR33327:SF3">
    <property type="entry name" value="RNA-DIRECTED DNA POLYMERASE"/>
    <property type="match status" value="1"/>
</dbReference>
<sequence>MDNNDNANDTLMSETGEQANQVDPALVASLLQSMHSMMIEMKRDRDTLQAMVVDMRNERKSRPASNIDMPPFIDTDPRGWLEAVSACFNAAHVNDEKDQFFKIVSQLPKTIRDNLKHKLDLTDYTDGKLASLKELIIREYELSETIRRDRILSRKDLENQKPSVAWSWLLNMGKNVFTIVQLLAFWEKLLPKDIGLSIHHVIVPIERQLTENPNDPQVLQSIAGIVHMADSLIEKYGITTNNHQVSAISRPRTASTSNNNNNPNSRNIRKRQAFRDDGPYCRNHFLYGNRANRCGRPQSCTFLSRSNRSNQSRNQSNRFNNPRSNTPSRSQSPNPSQQQQQQPSSSTTTTTANQTN</sequence>
<reference evidence="3" key="3">
    <citation type="journal article" date="2021" name="World Allergy Organ. J.">
        <title>Chromosome-level assembly of Dermatophagoides farinae genome and transcriptome reveals two novel allergens Der f 37 and Der f 39.</title>
        <authorList>
            <person name="Chen J."/>
            <person name="Cai Z."/>
            <person name="Fan D."/>
            <person name="Hu J."/>
            <person name="Hou Y."/>
            <person name="He Y."/>
            <person name="Zhang Z."/>
            <person name="Zhao Z."/>
            <person name="Gao P."/>
            <person name="Hu W."/>
            <person name="Sun J."/>
            <person name="Li J."/>
            <person name="Ji K."/>
        </authorList>
    </citation>
    <scope>NUCLEOTIDE SEQUENCE</scope>
    <source>
        <strain evidence="3">JKM2019</strain>
    </source>
</reference>
<evidence type="ECO:0000256" key="1">
    <source>
        <dbReference type="SAM" id="MobiDB-lite"/>
    </source>
</evidence>
<keyword evidence="5" id="KW-1185">Reference proteome</keyword>
<protein>
    <recommendedName>
        <fullName evidence="2">DUF7041 domain-containing protein</fullName>
    </recommendedName>
</protein>
<dbReference type="PANTHER" id="PTHR33327">
    <property type="entry name" value="ENDONUCLEASE"/>
    <property type="match status" value="1"/>
</dbReference>
<accession>A0A922IEC2</accession>
<feature type="region of interest" description="Disordered" evidence="1">
    <location>
        <begin position="244"/>
        <end position="275"/>
    </location>
</feature>
<feature type="compositionally biased region" description="Low complexity" evidence="1">
    <location>
        <begin position="304"/>
        <end position="356"/>
    </location>
</feature>
<evidence type="ECO:0000313" key="5">
    <source>
        <dbReference type="Proteomes" id="UP000790347"/>
    </source>
</evidence>
<dbReference type="EMBL" id="SDOV01000009">
    <property type="protein sequence ID" value="KAH7637408.1"/>
    <property type="molecule type" value="Genomic_DNA"/>
</dbReference>
<reference evidence="4" key="4">
    <citation type="journal article" date="2022" name="Res Sq">
        <title>Comparative Genomics Reveals Insights into the Divergent Evolution of Astigmatic Mites and Household Pest Adaptations.</title>
        <authorList>
            <person name="Xiong Q."/>
            <person name="Wan A.T.-Y."/>
            <person name="Liu X.-Y."/>
            <person name="Fung C.S.-H."/>
            <person name="Xiao X."/>
            <person name="Malainual N."/>
            <person name="Hou J."/>
            <person name="Wang L."/>
            <person name="Wang M."/>
            <person name="Yang K."/>
            <person name="Cui Y."/>
            <person name="Leung E."/>
            <person name="Nong W."/>
            <person name="Shin S.-K."/>
            <person name="Au S."/>
            <person name="Jeong K.Y."/>
            <person name="Chew F.T."/>
            <person name="Hui J."/>
            <person name="Leung T.F."/>
            <person name="Tungtrongchitr A."/>
            <person name="Zhong N."/>
            <person name="Liu Z."/>
            <person name="Tsui S."/>
        </authorList>
    </citation>
    <scope>NUCLEOTIDE SEQUENCE</scope>
    <source>
        <strain evidence="4">Derf</strain>
        <tissue evidence="4">Whole organism</tissue>
    </source>
</reference>
<dbReference type="InterPro" id="IPR055469">
    <property type="entry name" value="DUF7041"/>
</dbReference>
<feature type="compositionally biased region" description="Low complexity" evidence="1">
    <location>
        <begin position="249"/>
        <end position="266"/>
    </location>
</feature>
<evidence type="ECO:0000313" key="4">
    <source>
        <dbReference type="EMBL" id="KAH9527759.1"/>
    </source>
</evidence>
<feature type="domain" description="DUF7041" evidence="2">
    <location>
        <begin position="69"/>
        <end position="147"/>
    </location>
</feature>
<feature type="region of interest" description="Disordered" evidence="1">
    <location>
        <begin position="302"/>
        <end position="356"/>
    </location>
</feature>
<dbReference type="Proteomes" id="UP000790347">
    <property type="component" value="Unassembled WGS sequence"/>
</dbReference>
<gene>
    <name evidence="4" type="ORF">DERF_001764</name>
    <name evidence="3" type="ORF">HUG17_7614</name>
</gene>
<dbReference type="EMBL" id="ASGP02000001">
    <property type="protein sequence ID" value="KAH9527759.1"/>
    <property type="molecule type" value="Genomic_DNA"/>
</dbReference>
<name>A0A922IEC2_DERFA</name>
<dbReference type="Pfam" id="PF23055">
    <property type="entry name" value="DUF7041"/>
    <property type="match status" value="1"/>
</dbReference>
<organism evidence="4 5">
    <name type="scientific">Dermatophagoides farinae</name>
    <name type="common">American house dust mite</name>
    <dbReference type="NCBI Taxonomy" id="6954"/>
    <lineage>
        <taxon>Eukaryota</taxon>
        <taxon>Metazoa</taxon>
        <taxon>Ecdysozoa</taxon>
        <taxon>Arthropoda</taxon>
        <taxon>Chelicerata</taxon>
        <taxon>Arachnida</taxon>
        <taxon>Acari</taxon>
        <taxon>Acariformes</taxon>
        <taxon>Sarcoptiformes</taxon>
        <taxon>Astigmata</taxon>
        <taxon>Psoroptidia</taxon>
        <taxon>Analgoidea</taxon>
        <taxon>Pyroglyphidae</taxon>
        <taxon>Dermatophagoidinae</taxon>
        <taxon>Dermatophagoides</taxon>
    </lineage>
</organism>
<dbReference type="Proteomes" id="UP000828236">
    <property type="component" value="Unassembled WGS sequence"/>
</dbReference>
<dbReference type="AlphaFoldDB" id="A0A922IEC2"/>